<name>A0ABQ3RM75_STRRR</name>
<keyword evidence="2" id="KW-1185">Reference proteome</keyword>
<sequence length="63" mass="6459">MPVDTDPVAGRCGMFVPAERALGSLWFNPPVLGVPGPGGRLDQGHGKGPVKAPRSALLKAIPT</sequence>
<comment type="caution">
    <text evidence="1">The sequence shown here is derived from an EMBL/GenBank/DDBJ whole genome shotgun (WGS) entry which is preliminary data.</text>
</comment>
<organism evidence="1 2">
    <name type="scientific">Streptomyces rubradiris</name>
    <name type="common">Streptomyces achromogenes subsp. rubradiris</name>
    <dbReference type="NCBI Taxonomy" id="285531"/>
    <lineage>
        <taxon>Bacteria</taxon>
        <taxon>Bacillati</taxon>
        <taxon>Actinomycetota</taxon>
        <taxon>Actinomycetes</taxon>
        <taxon>Kitasatosporales</taxon>
        <taxon>Streptomycetaceae</taxon>
        <taxon>Streptomyces</taxon>
    </lineage>
</organism>
<proteinExistence type="predicted"/>
<reference evidence="2" key="1">
    <citation type="submission" date="2023-07" db="EMBL/GenBank/DDBJ databases">
        <title>Whole genome shotgun sequence of Streptomyces achromogenes subsp. rubradiris NBRC 14000.</title>
        <authorList>
            <person name="Komaki H."/>
            <person name="Tamura T."/>
        </authorList>
    </citation>
    <scope>NUCLEOTIDE SEQUENCE [LARGE SCALE GENOMIC DNA]</scope>
    <source>
        <strain evidence="2">NBRC 14000</strain>
    </source>
</reference>
<dbReference type="EMBL" id="BNEA01000015">
    <property type="protein sequence ID" value="GHI56968.1"/>
    <property type="molecule type" value="Genomic_DNA"/>
</dbReference>
<dbReference type="Proteomes" id="UP000646738">
    <property type="component" value="Unassembled WGS sequence"/>
</dbReference>
<gene>
    <name evidence="1" type="ORF">Srubr_68140</name>
</gene>
<evidence type="ECO:0000313" key="1">
    <source>
        <dbReference type="EMBL" id="GHI56968.1"/>
    </source>
</evidence>
<protein>
    <submittedName>
        <fullName evidence="1">Uncharacterized protein</fullName>
    </submittedName>
</protein>
<accession>A0ABQ3RM75</accession>
<evidence type="ECO:0000313" key="2">
    <source>
        <dbReference type="Proteomes" id="UP000646738"/>
    </source>
</evidence>